<dbReference type="EMBL" id="BAABGX010000001">
    <property type="protein sequence ID" value="GAA4299272.1"/>
    <property type="molecule type" value="Genomic_DNA"/>
</dbReference>
<reference evidence="2" key="1">
    <citation type="journal article" date="2019" name="Int. J. Syst. Evol. Microbiol.">
        <title>The Global Catalogue of Microorganisms (GCM) 10K type strain sequencing project: providing services to taxonomists for standard genome sequencing and annotation.</title>
        <authorList>
            <consortium name="The Broad Institute Genomics Platform"/>
            <consortium name="The Broad Institute Genome Sequencing Center for Infectious Disease"/>
            <person name="Wu L."/>
            <person name="Ma J."/>
        </authorList>
    </citation>
    <scope>NUCLEOTIDE SEQUENCE [LARGE SCALE GENOMIC DNA]</scope>
    <source>
        <strain evidence="2">JCM 17917</strain>
    </source>
</reference>
<name>A0ABP8FB43_9BACT</name>
<comment type="caution">
    <text evidence="1">The sequence shown here is derived from an EMBL/GenBank/DDBJ whole genome shotgun (WGS) entry which is preliminary data.</text>
</comment>
<sequence>MEWDKTYGGTDRDELKIVRHTSDGGYIMGGTSLSGISGDKTKASRGDRDFWVIKVDAAGAIEWNKVYGGNGADRLAALEQTSDGGYILGGSSNSGNNGNKSDPTRGGFDYWVVKINAKGKVQWDQTVGGSADDNLGDIIQTSDGAYLLGGSSSSNKSGNKSENARGENDYWIVKLSSKGRQQWDKTYGGNASDALNALLQTNDGGYLLGGGSTSPVSGDKTSPQKFFCITDCHFYFWVVKVDATGNQEWDKTYGAVDGYFGQTIGEMVHAPDGGYLLGGDSDAGANFDKSEPNRRKFSDYRDYWVVKIDPLGTIQWDKTLGGDGDERFGALLATQDGGFLVGGRSETYLSHDKTEPKRDNSVNYGDYWVVKLNATGTKLWDKTFGGSEGDLLTSMDNTSNGGYILGGYSDSPISGDKTEANVGNFDYWIVKTQGETCTTPTPSITLTRMANTYTGDVPSTLYLGYGPESILLTASGGTTYSWSPASGLSNTNTAETLFSPTEAGIYTFTVTIGNGTCTATKSVTITVKDVRCGSKLTKVMLCHKGQMICLADEAVKAHLKNHPEDRLGECLAEVPALTLTETNKLKVYPNPFTSSTIISFTLKDSEEYTVEVYEFTGMLMQRWPNAKGKPGQHIRLQWAPQKAQRGMYVVKLITKDGVQNVQVIRE</sequence>
<evidence type="ECO:0000313" key="2">
    <source>
        <dbReference type="Proteomes" id="UP001501844"/>
    </source>
</evidence>
<organism evidence="1 2">
    <name type="scientific">Nibribacter koreensis</name>
    <dbReference type="NCBI Taxonomy" id="1084519"/>
    <lineage>
        <taxon>Bacteria</taxon>
        <taxon>Pseudomonadati</taxon>
        <taxon>Bacteroidota</taxon>
        <taxon>Cytophagia</taxon>
        <taxon>Cytophagales</taxon>
        <taxon>Hymenobacteraceae</taxon>
        <taxon>Nibribacter</taxon>
    </lineage>
</organism>
<accession>A0ABP8FB43</accession>
<dbReference type="Gene3D" id="2.60.40.10">
    <property type="entry name" value="Immunoglobulins"/>
    <property type="match status" value="1"/>
</dbReference>
<dbReference type="SUPFAM" id="SSF49299">
    <property type="entry name" value="PKD domain"/>
    <property type="match status" value="1"/>
</dbReference>
<dbReference type="InterPro" id="IPR035986">
    <property type="entry name" value="PKD_dom_sf"/>
</dbReference>
<dbReference type="InterPro" id="IPR026444">
    <property type="entry name" value="Secre_tail"/>
</dbReference>
<dbReference type="NCBIfam" id="TIGR04183">
    <property type="entry name" value="Por_Secre_tail"/>
    <property type="match status" value="1"/>
</dbReference>
<evidence type="ECO:0000313" key="1">
    <source>
        <dbReference type="EMBL" id="GAA4299272.1"/>
    </source>
</evidence>
<dbReference type="Proteomes" id="UP001501844">
    <property type="component" value="Unassembled WGS sequence"/>
</dbReference>
<dbReference type="PANTHER" id="PTHR42754:SF1">
    <property type="entry name" value="LIPOPROTEIN"/>
    <property type="match status" value="1"/>
</dbReference>
<dbReference type="InterPro" id="IPR013783">
    <property type="entry name" value="Ig-like_fold"/>
</dbReference>
<keyword evidence="2" id="KW-1185">Reference proteome</keyword>
<dbReference type="PANTHER" id="PTHR42754">
    <property type="entry name" value="ENDOGLUCANASE"/>
    <property type="match status" value="1"/>
</dbReference>
<evidence type="ECO:0008006" key="3">
    <source>
        <dbReference type="Google" id="ProtNLM"/>
    </source>
</evidence>
<gene>
    <name evidence="1" type="ORF">GCM10023183_08280</name>
</gene>
<protein>
    <recommendedName>
        <fullName evidence="3">Por secretion system C-terminal sorting domain-containing protein</fullName>
    </recommendedName>
</protein>
<proteinExistence type="predicted"/>